<dbReference type="PANTHER" id="PTHR43757">
    <property type="entry name" value="AMINOMETHYLTRANSFERASE"/>
    <property type="match status" value="1"/>
</dbReference>
<dbReference type="NCBIfam" id="NF009133">
    <property type="entry name" value="PRK12486.1"/>
    <property type="match status" value="1"/>
</dbReference>
<dbReference type="InterPro" id="IPR006222">
    <property type="entry name" value="GCVT_N"/>
</dbReference>
<dbReference type="InterPro" id="IPR027266">
    <property type="entry name" value="TrmE/GcvT-like"/>
</dbReference>
<dbReference type="AlphaFoldDB" id="A0A1H5SII7"/>
<dbReference type="SUPFAM" id="SSF103025">
    <property type="entry name" value="Folate-binding domain"/>
    <property type="match status" value="1"/>
</dbReference>
<feature type="domain" description="GCVT N-terminal" evidence="2">
    <location>
        <begin position="26"/>
        <end position="271"/>
    </location>
</feature>
<name>A0A1H5SII7_9RHOB</name>
<accession>A0A1H5SII7</accession>
<protein>
    <submittedName>
        <fullName evidence="4">Dimethylsulfoniopropionate demethylase</fullName>
    </submittedName>
</protein>
<keyword evidence="5" id="KW-1185">Reference proteome</keyword>
<keyword evidence="4" id="KW-0808">Transferase</keyword>
<dbReference type="InterPro" id="IPR028896">
    <property type="entry name" value="GcvT/YgfZ/DmdA"/>
</dbReference>
<dbReference type="EMBL" id="FNVD01000001">
    <property type="protein sequence ID" value="SEF50250.1"/>
    <property type="molecule type" value="Genomic_DNA"/>
</dbReference>
<evidence type="ECO:0000259" key="2">
    <source>
        <dbReference type="Pfam" id="PF01571"/>
    </source>
</evidence>
<dbReference type="GO" id="GO:0008168">
    <property type="term" value="F:methyltransferase activity"/>
    <property type="evidence" value="ECO:0007669"/>
    <property type="project" value="UniProtKB-KW"/>
</dbReference>
<sequence>MQGERRMATITPSRRVRRTPFSDGVEAAGVKAYTVYNHMLLPTMFESLEADAAHLKQNVQVWDVSCERQVSVRGPDALRLMRMVSPRDMGRMADDQCYYVPITDHRGGMLNDPVAIKLAQDHYWLSLADGDLLQFLLGIAVALGLEVEIEEPDVSPLAIQGPKADELMARVFGDVVRGIRFFRYKRVRFEDREFVVARSGWSKQGGFEIYVEGAEYGMPLWNRLMAAGEDLNVRAGCPNNIERIESGLLGYGSDMTRENTPYEAGLGRFCNSPDDFIGKTALAEQARNGPPRQIRPMVIDGEIGPCTRAWPLLAGGRRVGQIASAVFSPEFGVNVAIGMVDRSHWDPGTVIEVETEHGMRRATVQERFWR</sequence>
<dbReference type="Proteomes" id="UP000236742">
    <property type="component" value="Unassembled WGS sequence"/>
</dbReference>
<reference evidence="4 5" key="1">
    <citation type="submission" date="2016-10" db="EMBL/GenBank/DDBJ databases">
        <authorList>
            <person name="de Groot N.N."/>
        </authorList>
    </citation>
    <scope>NUCLEOTIDE SEQUENCE [LARGE SCALE GENOMIC DNA]</scope>
    <source>
        <strain evidence="4 5">DSM 23413</strain>
    </source>
</reference>
<dbReference type="SUPFAM" id="SSF101790">
    <property type="entry name" value="Aminomethyltransferase beta-barrel domain"/>
    <property type="match status" value="1"/>
</dbReference>
<dbReference type="GO" id="GO:0032259">
    <property type="term" value="P:methylation"/>
    <property type="evidence" value="ECO:0007669"/>
    <property type="project" value="UniProtKB-KW"/>
</dbReference>
<dbReference type="PIRSF" id="PIRSF006487">
    <property type="entry name" value="GcvT"/>
    <property type="match status" value="1"/>
</dbReference>
<dbReference type="InterPro" id="IPR029043">
    <property type="entry name" value="GcvT/YgfZ_C"/>
</dbReference>
<dbReference type="InterPro" id="IPR013977">
    <property type="entry name" value="GcvT_C"/>
</dbReference>
<feature type="domain" description="Aminomethyltransferase C-terminal" evidence="3">
    <location>
        <begin position="305"/>
        <end position="366"/>
    </location>
</feature>
<organism evidence="4 5">
    <name type="scientific">Jhaorihella thermophila</name>
    <dbReference type="NCBI Taxonomy" id="488547"/>
    <lineage>
        <taxon>Bacteria</taxon>
        <taxon>Pseudomonadati</taxon>
        <taxon>Pseudomonadota</taxon>
        <taxon>Alphaproteobacteria</taxon>
        <taxon>Rhodobacterales</taxon>
        <taxon>Paracoccaceae</taxon>
        <taxon>Jhaorihella</taxon>
    </lineage>
</organism>
<proteinExistence type="predicted"/>
<dbReference type="PANTHER" id="PTHR43757:SF2">
    <property type="entry name" value="AMINOMETHYLTRANSFERASE, MITOCHONDRIAL"/>
    <property type="match status" value="1"/>
</dbReference>
<dbReference type="Pfam" id="PF01571">
    <property type="entry name" value="GCV_T"/>
    <property type="match status" value="1"/>
</dbReference>
<gene>
    <name evidence="4" type="ORF">SAMN05421751_101544</name>
</gene>
<evidence type="ECO:0000259" key="3">
    <source>
        <dbReference type="Pfam" id="PF08669"/>
    </source>
</evidence>
<dbReference type="Gene3D" id="3.30.1360.120">
    <property type="entry name" value="Probable tRNA modification gtpase trme, domain 1"/>
    <property type="match status" value="1"/>
</dbReference>
<evidence type="ECO:0000256" key="1">
    <source>
        <dbReference type="PIRSR" id="PIRSR006487-1"/>
    </source>
</evidence>
<evidence type="ECO:0000313" key="4">
    <source>
        <dbReference type="EMBL" id="SEF50250.1"/>
    </source>
</evidence>
<dbReference type="Pfam" id="PF08669">
    <property type="entry name" value="GCV_T_C"/>
    <property type="match status" value="1"/>
</dbReference>
<keyword evidence="4" id="KW-0489">Methyltransferase</keyword>
<feature type="binding site" evidence="1">
    <location>
        <position position="208"/>
    </location>
    <ligand>
        <name>substrate</name>
    </ligand>
</feature>
<evidence type="ECO:0000313" key="5">
    <source>
        <dbReference type="Proteomes" id="UP000236742"/>
    </source>
</evidence>